<protein>
    <submittedName>
        <fullName evidence="2">Uncharacterized protein</fullName>
    </submittedName>
</protein>
<name>A0AAV5DY00_ELECO</name>
<sequence>MTSQSFRGRPSMPVEDGEDLSRQRSPSLGAKIPSRGSALPPPMVSESRSMAALSLLPPRRRNWRRWLGDVSLLASLLGSFILLAAPANVEDPVYTDCPSNTNCTHGSAFQANLDALLSSLPASSVFARNVTGDAPDQVFTVRPRAVPRRR</sequence>
<dbReference type="Proteomes" id="UP001054889">
    <property type="component" value="Unassembled WGS sequence"/>
</dbReference>
<evidence type="ECO:0000313" key="3">
    <source>
        <dbReference type="Proteomes" id="UP001054889"/>
    </source>
</evidence>
<accession>A0AAV5DY00</accession>
<reference evidence="2" key="1">
    <citation type="journal article" date="2018" name="DNA Res.">
        <title>Multiple hybrid de novo genome assembly of finger millet, an orphan allotetraploid crop.</title>
        <authorList>
            <person name="Hatakeyama M."/>
            <person name="Aluri S."/>
            <person name="Balachadran M.T."/>
            <person name="Sivarajan S.R."/>
            <person name="Patrignani A."/>
            <person name="Gruter S."/>
            <person name="Poveda L."/>
            <person name="Shimizu-Inatsugi R."/>
            <person name="Baeten J."/>
            <person name="Francoijs K.J."/>
            <person name="Nataraja K.N."/>
            <person name="Reddy Y.A.N."/>
            <person name="Phadnis S."/>
            <person name="Ravikumar R.L."/>
            <person name="Schlapbach R."/>
            <person name="Sreeman S.M."/>
            <person name="Shimizu K.K."/>
        </authorList>
    </citation>
    <scope>NUCLEOTIDE SEQUENCE</scope>
</reference>
<dbReference type="EMBL" id="BQKI01000071">
    <property type="protein sequence ID" value="GJN14800.1"/>
    <property type="molecule type" value="Genomic_DNA"/>
</dbReference>
<evidence type="ECO:0000313" key="2">
    <source>
        <dbReference type="EMBL" id="GJN14800.1"/>
    </source>
</evidence>
<dbReference type="AlphaFoldDB" id="A0AAV5DY00"/>
<gene>
    <name evidence="2" type="primary">gb01661</name>
    <name evidence="2" type="ORF">PR202_gb01661</name>
</gene>
<keyword evidence="3" id="KW-1185">Reference proteome</keyword>
<evidence type="ECO:0000256" key="1">
    <source>
        <dbReference type="SAM" id="MobiDB-lite"/>
    </source>
</evidence>
<comment type="caution">
    <text evidence="2">The sequence shown here is derived from an EMBL/GenBank/DDBJ whole genome shotgun (WGS) entry which is preliminary data.</text>
</comment>
<proteinExistence type="predicted"/>
<feature type="region of interest" description="Disordered" evidence="1">
    <location>
        <begin position="1"/>
        <end position="45"/>
    </location>
</feature>
<reference evidence="2" key="2">
    <citation type="submission" date="2021-12" db="EMBL/GenBank/DDBJ databases">
        <title>Resequencing data analysis of finger millet.</title>
        <authorList>
            <person name="Hatakeyama M."/>
            <person name="Aluri S."/>
            <person name="Balachadran M.T."/>
            <person name="Sivarajan S.R."/>
            <person name="Poveda L."/>
            <person name="Shimizu-Inatsugi R."/>
            <person name="Schlapbach R."/>
            <person name="Sreeman S.M."/>
            <person name="Shimizu K.K."/>
        </authorList>
    </citation>
    <scope>NUCLEOTIDE SEQUENCE</scope>
</reference>
<organism evidence="2 3">
    <name type="scientific">Eleusine coracana subsp. coracana</name>
    <dbReference type="NCBI Taxonomy" id="191504"/>
    <lineage>
        <taxon>Eukaryota</taxon>
        <taxon>Viridiplantae</taxon>
        <taxon>Streptophyta</taxon>
        <taxon>Embryophyta</taxon>
        <taxon>Tracheophyta</taxon>
        <taxon>Spermatophyta</taxon>
        <taxon>Magnoliopsida</taxon>
        <taxon>Liliopsida</taxon>
        <taxon>Poales</taxon>
        <taxon>Poaceae</taxon>
        <taxon>PACMAD clade</taxon>
        <taxon>Chloridoideae</taxon>
        <taxon>Cynodonteae</taxon>
        <taxon>Eleusininae</taxon>
        <taxon>Eleusine</taxon>
    </lineage>
</organism>